<protein>
    <submittedName>
        <fullName evidence="2">Fructose 1,6-bisphosphatase</fullName>
    </submittedName>
</protein>
<dbReference type="EMBL" id="JAABOP010000001">
    <property type="protein sequence ID" value="NER10385.1"/>
    <property type="molecule type" value="Genomic_DNA"/>
</dbReference>
<evidence type="ECO:0000313" key="2">
    <source>
        <dbReference type="EMBL" id="NER10385.1"/>
    </source>
</evidence>
<evidence type="ECO:0000313" key="3">
    <source>
        <dbReference type="Proteomes" id="UP000468443"/>
    </source>
</evidence>
<proteinExistence type="predicted"/>
<name>A0A6P0UAY9_9FLAO</name>
<dbReference type="Proteomes" id="UP000468443">
    <property type="component" value="Unassembled WGS sequence"/>
</dbReference>
<organism evidence="2 3">
    <name type="scientific">Muriicola jejuensis</name>
    <dbReference type="NCBI Taxonomy" id="504488"/>
    <lineage>
        <taxon>Bacteria</taxon>
        <taxon>Pseudomonadati</taxon>
        <taxon>Bacteroidota</taxon>
        <taxon>Flavobacteriia</taxon>
        <taxon>Flavobacteriales</taxon>
        <taxon>Flavobacteriaceae</taxon>
        <taxon>Muriicola</taxon>
    </lineage>
</organism>
<reference evidence="2 3" key="1">
    <citation type="submission" date="2020-01" db="EMBL/GenBank/DDBJ databases">
        <title>Muriicola jejuensis KCTC 22299.</title>
        <authorList>
            <person name="Wang G."/>
        </authorList>
    </citation>
    <scope>NUCLEOTIDE SEQUENCE [LARGE SCALE GENOMIC DNA]</scope>
    <source>
        <strain evidence="2 3">KCTC 22299</strain>
    </source>
</reference>
<keyword evidence="1" id="KW-0175">Coiled coil</keyword>
<evidence type="ECO:0000256" key="1">
    <source>
        <dbReference type="SAM" id="Coils"/>
    </source>
</evidence>
<comment type="caution">
    <text evidence="2">The sequence shown here is derived from an EMBL/GenBank/DDBJ whole genome shotgun (WGS) entry which is preliminary data.</text>
</comment>
<sequence length="120" mass="13912">MTNEENFTLHNTRKTDLETASKIELIKNLIFGENIQAYESEFELLKKDIISKKKQLEELIEAVRTDLRMAINDVSTDVNIRITELEDKIEDRFESLEKEQLDAQSLGDLLIELGKKVKNS</sequence>
<accession>A0A6P0UAY9</accession>
<gene>
    <name evidence="2" type="ORF">GWK09_07640</name>
</gene>
<dbReference type="AlphaFoldDB" id="A0A6P0UAY9"/>
<keyword evidence="3" id="KW-1185">Reference proteome</keyword>
<feature type="coiled-coil region" evidence="1">
    <location>
        <begin position="35"/>
        <end position="73"/>
    </location>
</feature>
<dbReference type="RefSeq" id="WP_163692395.1">
    <property type="nucleotide sequence ID" value="NZ_FXTW01000001.1"/>
</dbReference>